<proteinExistence type="predicted"/>
<name>A0ABP3GAS8_9ACTN</name>
<feature type="signal peptide" evidence="1">
    <location>
        <begin position="1"/>
        <end position="19"/>
    </location>
</feature>
<dbReference type="EMBL" id="BAAABW010000008">
    <property type="protein sequence ID" value="GAA0340189.1"/>
    <property type="molecule type" value="Genomic_DNA"/>
</dbReference>
<feature type="chain" id="PRO_5046773817" evidence="1">
    <location>
        <begin position="20"/>
        <end position="144"/>
    </location>
</feature>
<evidence type="ECO:0000313" key="3">
    <source>
        <dbReference type="Proteomes" id="UP001500063"/>
    </source>
</evidence>
<gene>
    <name evidence="2" type="ORF">GCM10010319_15310</name>
</gene>
<evidence type="ECO:0000313" key="2">
    <source>
        <dbReference type="EMBL" id="GAA0340189.1"/>
    </source>
</evidence>
<dbReference type="Proteomes" id="UP001500063">
    <property type="component" value="Unassembled WGS sequence"/>
</dbReference>
<sequence>MAVTTALLTAGPLALSAQAVDAPTAPAVTAAQQSRAEVRVNSFFRDYRQAVLHKGPSTPAQVRARYLAPDLDKRLDAWALQHDADPVFRAQNVPATWATRYEGSGAGHSTVVLTERWSGGAKQEVWFSVRLQDLVINDLKDPAS</sequence>
<comment type="caution">
    <text evidence="2">The sequence shown here is derived from an EMBL/GenBank/DDBJ whole genome shotgun (WGS) entry which is preliminary data.</text>
</comment>
<reference evidence="3" key="1">
    <citation type="journal article" date="2019" name="Int. J. Syst. Evol. Microbiol.">
        <title>The Global Catalogue of Microorganisms (GCM) 10K type strain sequencing project: providing services to taxonomists for standard genome sequencing and annotation.</title>
        <authorList>
            <consortium name="The Broad Institute Genomics Platform"/>
            <consortium name="The Broad Institute Genome Sequencing Center for Infectious Disease"/>
            <person name="Wu L."/>
            <person name="Ma J."/>
        </authorList>
    </citation>
    <scope>NUCLEOTIDE SEQUENCE [LARGE SCALE GENOMIC DNA]</scope>
    <source>
        <strain evidence="3">JCM 4565</strain>
    </source>
</reference>
<organism evidence="2 3">
    <name type="scientific">Streptomyces blastmyceticus</name>
    <dbReference type="NCBI Taxonomy" id="68180"/>
    <lineage>
        <taxon>Bacteria</taxon>
        <taxon>Bacillati</taxon>
        <taxon>Actinomycetota</taxon>
        <taxon>Actinomycetes</taxon>
        <taxon>Kitasatosporales</taxon>
        <taxon>Streptomycetaceae</taxon>
        <taxon>Streptomyces</taxon>
    </lineage>
</organism>
<keyword evidence="3" id="KW-1185">Reference proteome</keyword>
<protein>
    <submittedName>
        <fullName evidence="2">Uncharacterized protein</fullName>
    </submittedName>
</protein>
<evidence type="ECO:0000256" key="1">
    <source>
        <dbReference type="SAM" id="SignalP"/>
    </source>
</evidence>
<dbReference type="Gene3D" id="3.10.450.50">
    <property type="match status" value="1"/>
</dbReference>
<accession>A0ABP3GAS8</accession>
<keyword evidence="1" id="KW-0732">Signal</keyword>